<reference evidence="1 2" key="1">
    <citation type="submission" date="2019-12" db="EMBL/GenBank/DDBJ databases">
        <title>Genomic-based taxomic classification of the family Erythrobacteraceae.</title>
        <authorList>
            <person name="Xu L."/>
        </authorList>
    </citation>
    <scope>NUCLEOTIDE SEQUENCE [LARGE SCALE GENOMIC DNA]</scope>
    <source>
        <strain evidence="1 2">S36</strain>
    </source>
</reference>
<evidence type="ECO:0000313" key="1">
    <source>
        <dbReference type="EMBL" id="MXO99472.1"/>
    </source>
</evidence>
<dbReference type="AlphaFoldDB" id="A0A6I4TUH7"/>
<comment type="caution">
    <text evidence="1">The sequence shown here is derived from an EMBL/GenBank/DDBJ whole genome shotgun (WGS) entry which is preliminary data.</text>
</comment>
<proteinExistence type="predicted"/>
<sequence length="139" mass="15451">MLLPAGVAAQEGQIPPMVTPRPAPELSGMDAVERLIGNTLVVTMTFEADKPPYKVFMHLKEDRSALATTDLNAKAQRRVWFIDDRGELCFAEDVARLVSNDCIRLEITGDTVVLLDDDKRSDEEPWIQVELLPGNPYGL</sequence>
<organism evidence="1 2">
    <name type="scientific">Croceibacterium xixiisoli</name>
    <dbReference type="NCBI Taxonomy" id="1476466"/>
    <lineage>
        <taxon>Bacteria</taxon>
        <taxon>Pseudomonadati</taxon>
        <taxon>Pseudomonadota</taxon>
        <taxon>Alphaproteobacteria</taxon>
        <taxon>Sphingomonadales</taxon>
        <taxon>Erythrobacteraceae</taxon>
        <taxon>Croceibacterium</taxon>
    </lineage>
</organism>
<keyword evidence="2" id="KW-1185">Reference proteome</keyword>
<accession>A0A6I4TUH7</accession>
<dbReference type="EMBL" id="WTYJ01000002">
    <property type="protein sequence ID" value="MXO99472.1"/>
    <property type="molecule type" value="Genomic_DNA"/>
</dbReference>
<dbReference type="Proteomes" id="UP000469430">
    <property type="component" value="Unassembled WGS sequence"/>
</dbReference>
<protein>
    <submittedName>
        <fullName evidence="1">Uncharacterized protein</fullName>
    </submittedName>
</protein>
<evidence type="ECO:0000313" key="2">
    <source>
        <dbReference type="Proteomes" id="UP000469430"/>
    </source>
</evidence>
<dbReference type="RefSeq" id="WP_235917762.1">
    <property type="nucleotide sequence ID" value="NZ_JBHSCP010000001.1"/>
</dbReference>
<gene>
    <name evidence="1" type="ORF">GRI97_10775</name>
</gene>
<name>A0A6I4TUH7_9SPHN</name>